<sequence length="678" mass="71765">MTRAGLACAALALVGCLMPDRSLIERDAGMDAPDTSQWEDAGDAGEDAGDGGCRTDQQFERTCDNGEDDDCDGLVDCNDFDCGRELECCGSGGESVVSEFATDSLDWVSLPIGVPPAIQRETTDDVVSSFGTGDPRGLRYVECLPVDLGMSITATLRAPRGTACATREGCEYASIVLTAVPDMARGASLPDELSVRVYRDRIVEVRRAGRVIDTAPQSFGIDDVNVTIELSPGVSGGAAWIFARVLVAQTGVDTWDVFADSDDGGRRALIPREHLAGEGFGCAAVRGLYVALEGRGNYVDVDAVGSDPYECANPSNFRTIEGASTGLDHTALRAADAWAAGGVGAPTLGSYFVGVDDAWDVYFDATNVPRTNELSAPVRFAIGGATTSDDEGLAAWTSRDALGAPVLGVSPPQCVGAACPPLSSVREPALYVPLDEETRSIERSTQGWLAAARELDGSNGRRFGIDLHPMGLSPFFVADDAMPVLRPDTEGGGCTSLRDPLLLPAGPHPTTTFWLLYGCERTGTLREIRMARVDVDGGVRATLPSEVVLDADDFGDIAAITLRGADGASWFPNDDEDLAIHRLWVVARDLAGRTSVAFAESAAPRDEPPRFVPYAANPVLRASDPVLGACPGRCDIESIAAARIANSPQRVRLLVGRTITTATEVRHTLLPLDQVWPQ</sequence>
<name>A0A0F6YJI1_9BACT</name>
<evidence type="ECO:0008006" key="4">
    <source>
        <dbReference type="Google" id="ProtNLM"/>
    </source>
</evidence>
<accession>A0A0F6YJI1</accession>
<dbReference type="Proteomes" id="UP000034883">
    <property type="component" value="Chromosome"/>
</dbReference>
<evidence type="ECO:0000313" key="3">
    <source>
        <dbReference type="Proteomes" id="UP000034883"/>
    </source>
</evidence>
<dbReference type="EMBL" id="CP011125">
    <property type="protein sequence ID" value="AKF08095.1"/>
    <property type="molecule type" value="Genomic_DNA"/>
</dbReference>
<organism evidence="2 3">
    <name type="scientific">Sandaracinus amylolyticus</name>
    <dbReference type="NCBI Taxonomy" id="927083"/>
    <lineage>
        <taxon>Bacteria</taxon>
        <taxon>Pseudomonadati</taxon>
        <taxon>Myxococcota</taxon>
        <taxon>Polyangia</taxon>
        <taxon>Polyangiales</taxon>
        <taxon>Sandaracinaceae</taxon>
        <taxon>Sandaracinus</taxon>
    </lineage>
</organism>
<feature type="region of interest" description="Disordered" evidence="1">
    <location>
        <begin position="29"/>
        <end position="53"/>
    </location>
</feature>
<dbReference type="AlphaFoldDB" id="A0A0F6YJI1"/>
<dbReference type="PROSITE" id="PS51257">
    <property type="entry name" value="PROKAR_LIPOPROTEIN"/>
    <property type="match status" value="1"/>
</dbReference>
<dbReference type="RefSeq" id="WP_053235278.1">
    <property type="nucleotide sequence ID" value="NZ_CP011125.1"/>
</dbReference>
<dbReference type="KEGG" id="samy:DB32_005244"/>
<dbReference type="STRING" id="927083.DB32_005244"/>
<proteinExistence type="predicted"/>
<keyword evidence="3" id="KW-1185">Reference proteome</keyword>
<feature type="compositionally biased region" description="Acidic residues" evidence="1">
    <location>
        <begin position="40"/>
        <end position="49"/>
    </location>
</feature>
<protein>
    <recommendedName>
        <fullName evidence="4">Lipoprotein</fullName>
    </recommendedName>
</protein>
<gene>
    <name evidence="2" type="ORF">DB32_005244</name>
</gene>
<evidence type="ECO:0000256" key="1">
    <source>
        <dbReference type="SAM" id="MobiDB-lite"/>
    </source>
</evidence>
<evidence type="ECO:0000313" key="2">
    <source>
        <dbReference type="EMBL" id="AKF08095.1"/>
    </source>
</evidence>
<reference evidence="2 3" key="1">
    <citation type="submission" date="2015-03" db="EMBL/GenBank/DDBJ databases">
        <title>Genome assembly of Sandaracinus amylolyticus DSM 53668.</title>
        <authorList>
            <person name="Sharma G."/>
            <person name="Subramanian S."/>
        </authorList>
    </citation>
    <scope>NUCLEOTIDE SEQUENCE [LARGE SCALE GENOMIC DNA]</scope>
    <source>
        <strain evidence="2 3">DSM 53668</strain>
    </source>
</reference>